<comment type="subcellular location">
    <subcellularLocation>
        <location evidence="1">Membrane</location>
        <topology evidence="1">Multi-pass membrane protein</topology>
    </subcellularLocation>
</comment>
<evidence type="ECO:0000256" key="4">
    <source>
        <dbReference type="ARBA" id="ARBA00022989"/>
    </source>
</evidence>
<feature type="transmembrane region" description="Helical" evidence="6">
    <location>
        <begin position="90"/>
        <end position="110"/>
    </location>
</feature>
<comment type="similarity">
    <text evidence="2">Belongs to the EamA transporter family.</text>
</comment>
<feature type="transmembrane region" description="Helical" evidence="6">
    <location>
        <begin position="34"/>
        <end position="52"/>
    </location>
</feature>
<dbReference type="Proteomes" id="UP001428290">
    <property type="component" value="Unassembled WGS sequence"/>
</dbReference>
<feature type="transmembrane region" description="Helical" evidence="6">
    <location>
        <begin position="117"/>
        <end position="134"/>
    </location>
</feature>
<evidence type="ECO:0000313" key="8">
    <source>
        <dbReference type="EMBL" id="GAA5531084.1"/>
    </source>
</evidence>
<gene>
    <name evidence="8" type="ORF">Hgul01_04908</name>
</gene>
<comment type="caution">
    <text evidence="8">The sequence shown here is derived from an EMBL/GenBank/DDBJ whole genome shotgun (WGS) entry which is preliminary data.</text>
</comment>
<feature type="transmembrane region" description="Helical" evidence="6">
    <location>
        <begin position="235"/>
        <end position="254"/>
    </location>
</feature>
<reference evidence="8 9" key="1">
    <citation type="submission" date="2024-02" db="EMBL/GenBank/DDBJ databases">
        <title>Herpetosiphon gulosus NBRC 112829.</title>
        <authorList>
            <person name="Ichikawa N."/>
            <person name="Katano-Makiyama Y."/>
            <person name="Hidaka K."/>
        </authorList>
    </citation>
    <scope>NUCLEOTIDE SEQUENCE [LARGE SCALE GENOMIC DNA]</scope>
    <source>
        <strain evidence="8 9">NBRC 112829</strain>
    </source>
</reference>
<keyword evidence="5 6" id="KW-0472">Membrane</keyword>
<keyword evidence="4 6" id="KW-1133">Transmembrane helix</keyword>
<dbReference type="InterPro" id="IPR037185">
    <property type="entry name" value="EmrE-like"/>
</dbReference>
<dbReference type="PANTHER" id="PTHR32322">
    <property type="entry name" value="INNER MEMBRANE TRANSPORTER"/>
    <property type="match status" value="1"/>
</dbReference>
<accession>A0ABP9X6T7</accession>
<dbReference type="PANTHER" id="PTHR32322:SF2">
    <property type="entry name" value="EAMA DOMAIN-CONTAINING PROTEIN"/>
    <property type="match status" value="1"/>
</dbReference>
<dbReference type="Pfam" id="PF00892">
    <property type="entry name" value="EamA"/>
    <property type="match status" value="2"/>
</dbReference>
<feature type="transmembrane region" description="Helical" evidence="6">
    <location>
        <begin position="205"/>
        <end position="223"/>
    </location>
</feature>
<evidence type="ECO:0000256" key="5">
    <source>
        <dbReference type="ARBA" id="ARBA00023136"/>
    </source>
</evidence>
<proteinExistence type="inferred from homology"/>
<dbReference type="InterPro" id="IPR050638">
    <property type="entry name" value="AA-Vitamin_Transporters"/>
</dbReference>
<evidence type="ECO:0000256" key="6">
    <source>
        <dbReference type="SAM" id="Phobius"/>
    </source>
</evidence>
<keyword evidence="9" id="KW-1185">Reference proteome</keyword>
<dbReference type="InterPro" id="IPR000620">
    <property type="entry name" value="EamA_dom"/>
</dbReference>
<feature type="transmembrane region" description="Helical" evidence="6">
    <location>
        <begin position="140"/>
        <end position="159"/>
    </location>
</feature>
<organism evidence="8 9">
    <name type="scientific">Herpetosiphon gulosus</name>
    <dbReference type="NCBI Taxonomy" id="1973496"/>
    <lineage>
        <taxon>Bacteria</taxon>
        <taxon>Bacillati</taxon>
        <taxon>Chloroflexota</taxon>
        <taxon>Chloroflexia</taxon>
        <taxon>Herpetosiphonales</taxon>
        <taxon>Herpetosiphonaceae</taxon>
        <taxon>Herpetosiphon</taxon>
    </lineage>
</organism>
<evidence type="ECO:0000259" key="7">
    <source>
        <dbReference type="Pfam" id="PF00892"/>
    </source>
</evidence>
<name>A0ABP9X6T7_9CHLR</name>
<evidence type="ECO:0000256" key="3">
    <source>
        <dbReference type="ARBA" id="ARBA00022692"/>
    </source>
</evidence>
<feature type="transmembrane region" description="Helical" evidence="6">
    <location>
        <begin position="260"/>
        <end position="278"/>
    </location>
</feature>
<evidence type="ECO:0000256" key="1">
    <source>
        <dbReference type="ARBA" id="ARBA00004141"/>
    </source>
</evidence>
<evidence type="ECO:0000313" key="9">
    <source>
        <dbReference type="Proteomes" id="UP001428290"/>
    </source>
</evidence>
<dbReference type="SUPFAM" id="SSF103481">
    <property type="entry name" value="Multidrug resistance efflux transporter EmrE"/>
    <property type="match status" value="2"/>
</dbReference>
<dbReference type="Gene3D" id="1.10.3730.20">
    <property type="match status" value="1"/>
</dbReference>
<sequence length="297" mass="32349">MQRLWNMLLTAIAPILWGTTYVITTEWLPANRPLLVGVMRALPIGLIFLALGRQLPKGIWWWRSLVLGALNIGFFFPLLFIAAYRLPGGIAATLGALQPFIVAFWGWVVLKERVTSRLLLMAGLGVVGVGMMLLNPQAQLDAWGMLAAFGGAMLYGVGITLNKHWGRPVPLLTYTAWQLVVGGLMIVPIALLIEGPPPAFTASNWLGFGLIGLVNTGVAYLFWFRGIERLKTSTMSFLILLSPVSATVLGWLVLDQRLSWLQMLGALVVLASIVLSQLPSRQPTPRLQVARGASGQG</sequence>
<dbReference type="RefSeq" id="WP_345724668.1">
    <property type="nucleotide sequence ID" value="NZ_BAABRU010000031.1"/>
</dbReference>
<feature type="domain" description="EamA" evidence="7">
    <location>
        <begin position="143"/>
        <end position="275"/>
    </location>
</feature>
<feature type="domain" description="EamA" evidence="7">
    <location>
        <begin position="5"/>
        <end position="133"/>
    </location>
</feature>
<protein>
    <recommendedName>
        <fullName evidence="7">EamA domain-containing protein</fullName>
    </recommendedName>
</protein>
<evidence type="ECO:0000256" key="2">
    <source>
        <dbReference type="ARBA" id="ARBA00007362"/>
    </source>
</evidence>
<dbReference type="EMBL" id="BAABRU010000031">
    <property type="protein sequence ID" value="GAA5531084.1"/>
    <property type="molecule type" value="Genomic_DNA"/>
</dbReference>
<keyword evidence="3 6" id="KW-0812">Transmembrane</keyword>
<feature type="transmembrane region" description="Helical" evidence="6">
    <location>
        <begin position="64"/>
        <end position="84"/>
    </location>
</feature>
<feature type="transmembrane region" description="Helical" evidence="6">
    <location>
        <begin position="171"/>
        <end position="193"/>
    </location>
</feature>